<dbReference type="AlphaFoldDB" id="K0SNV9"/>
<dbReference type="OMA" id="TCIAAKQ"/>
<feature type="region of interest" description="Disordered" evidence="1">
    <location>
        <begin position="425"/>
        <end position="471"/>
    </location>
</feature>
<dbReference type="PANTHER" id="PTHR46761:SF2">
    <property type="entry name" value="RAN GTPASE-ACTIVATING PROTEIN 1"/>
    <property type="match status" value="1"/>
</dbReference>
<feature type="compositionally biased region" description="Acidic residues" evidence="1">
    <location>
        <begin position="431"/>
        <end position="455"/>
    </location>
</feature>
<organism evidence="2 3">
    <name type="scientific">Thalassiosira oceanica</name>
    <name type="common">Marine diatom</name>
    <dbReference type="NCBI Taxonomy" id="159749"/>
    <lineage>
        <taxon>Eukaryota</taxon>
        <taxon>Sar</taxon>
        <taxon>Stramenopiles</taxon>
        <taxon>Ochrophyta</taxon>
        <taxon>Bacillariophyta</taxon>
        <taxon>Coscinodiscophyceae</taxon>
        <taxon>Thalassiosirophycidae</taxon>
        <taxon>Thalassiosirales</taxon>
        <taxon>Thalassiosiraceae</taxon>
        <taxon>Thalassiosira</taxon>
    </lineage>
</organism>
<comment type="caution">
    <text evidence="2">The sequence shown here is derived from an EMBL/GenBank/DDBJ whole genome shotgun (WGS) entry which is preliminary data.</text>
</comment>
<name>K0SNV9_THAOC</name>
<dbReference type="InterPro" id="IPR032675">
    <property type="entry name" value="LRR_dom_sf"/>
</dbReference>
<dbReference type="Proteomes" id="UP000266841">
    <property type="component" value="Unassembled WGS sequence"/>
</dbReference>
<dbReference type="OrthoDB" id="120976at2759"/>
<evidence type="ECO:0000313" key="2">
    <source>
        <dbReference type="EMBL" id="EJK60112.1"/>
    </source>
</evidence>
<reference evidence="2 3" key="1">
    <citation type="journal article" date="2012" name="Genome Biol.">
        <title>Genome and low-iron response of an oceanic diatom adapted to chronic iron limitation.</title>
        <authorList>
            <person name="Lommer M."/>
            <person name="Specht M."/>
            <person name="Roy A.S."/>
            <person name="Kraemer L."/>
            <person name="Andreson R."/>
            <person name="Gutowska M.A."/>
            <person name="Wolf J."/>
            <person name="Bergner S.V."/>
            <person name="Schilhabel M.B."/>
            <person name="Klostermeier U.C."/>
            <person name="Beiko R.G."/>
            <person name="Rosenstiel P."/>
            <person name="Hippler M."/>
            <person name="Laroche J."/>
        </authorList>
    </citation>
    <scope>NUCLEOTIDE SEQUENCE [LARGE SCALE GENOMIC DNA]</scope>
    <source>
        <strain evidence="2 3">CCMP1005</strain>
    </source>
</reference>
<sequence length="471" mass="50564">MSAPPPIELAPLGNVRSRCEAKHAEEYVKAWTQQLLEHKQALKDAGVDNTTTLCDRITLAGRVYPGESAAAIAKFLSEPFDGGLPIAYGVVEAGLDDIIPSLSTEEGINTLKTICDAFKESKCLKEVNLSDNAIGEQAIGACRTVLNKKTLEKLSMCNCGLAFMTMVTVADILLEDTDGTGCVAANLTSMVFSRNMSGDEGGRQVGRILEKTKRLRHLRFAGTRVSSDGSELLASAFESSIAQGNNLEIEHLDLVDNCTFSSKSSHDSLFRAIGALNKLTYLNLGSSDLGDEGVKKICHALFENDSSLAYLNLSYNDIEKKGAKHVADYLKDCGGKLKTLVLDGNMFDSRGAVTIAKAFHSNEDPHSIEELSMNECVIGAIGARALIDAYGPEGKDLPNLKTISLNENSFTEEIVGELEVAFGGKLLPMPDNDEDGDADDDLSDDDFDGDDEEETSGSVDDLTAAMNKVVV</sequence>
<dbReference type="InterPro" id="IPR045203">
    <property type="entry name" value="RanGAP1/2"/>
</dbReference>
<accession>K0SNV9</accession>
<proteinExistence type="predicted"/>
<dbReference type="Gene3D" id="3.80.10.10">
    <property type="entry name" value="Ribonuclease Inhibitor"/>
    <property type="match status" value="2"/>
</dbReference>
<dbReference type="SMART" id="SM00368">
    <property type="entry name" value="LRR_RI"/>
    <property type="match status" value="6"/>
</dbReference>
<dbReference type="EMBL" id="AGNL01021515">
    <property type="protein sequence ID" value="EJK60112.1"/>
    <property type="molecule type" value="Genomic_DNA"/>
</dbReference>
<dbReference type="Pfam" id="PF13516">
    <property type="entry name" value="LRR_6"/>
    <property type="match status" value="3"/>
</dbReference>
<evidence type="ECO:0008006" key="4">
    <source>
        <dbReference type="Google" id="ProtNLM"/>
    </source>
</evidence>
<dbReference type="GO" id="GO:0005096">
    <property type="term" value="F:GTPase activator activity"/>
    <property type="evidence" value="ECO:0007669"/>
    <property type="project" value="InterPro"/>
</dbReference>
<evidence type="ECO:0000256" key="1">
    <source>
        <dbReference type="SAM" id="MobiDB-lite"/>
    </source>
</evidence>
<protein>
    <recommendedName>
        <fullName evidence="4">WPP domain-containing protein</fullName>
    </recommendedName>
</protein>
<evidence type="ECO:0000313" key="3">
    <source>
        <dbReference type="Proteomes" id="UP000266841"/>
    </source>
</evidence>
<gene>
    <name evidence="2" type="ORF">THAOC_19595</name>
</gene>
<dbReference type="SUPFAM" id="SSF52047">
    <property type="entry name" value="RNI-like"/>
    <property type="match status" value="1"/>
</dbReference>
<dbReference type="eggNOG" id="KOG1909">
    <property type="taxonomic scope" value="Eukaryota"/>
</dbReference>
<dbReference type="PANTHER" id="PTHR46761">
    <property type="entry name" value="RAN GTPASE-ACTIVATING PROTEIN 1"/>
    <property type="match status" value="1"/>
</dbReference>
<dbReference type="InterPro" id="IPR001611">
    <property type="entry name" value="Leu-rich_rpt"/>
</dbReference>
<keyword evidence="3" id="KW-1185">Reference proteome</keyword>